<dbReference type="EMBL" id="JAVYJV010000020">
    <property type="protein sequence ID" value="KAK4343595.1"/>
    <property type="molecule type" value="Genomic_DNA"/>
</dbReference>
<name>A0AAE1R1H4_9SOLA</name>
<comment type="caution">
    <text evidence="2">The sequence shown here is derived from an EMBL/GenBank/DDBJ whole genome shotgun (WGS) entry which is preliminary data.</text>
</comment>
<accession>A0AAE1R1H4</accession>
<dbReference type="PANTHER" id="PTHR21367:SF1">
    <property type="entry name" value="ARGINYL-TRNA--PROTEIN TRANSFERASE 1"/>
    <property type="match status" value="1"/>
</dbReference>
<keyword evidence="3" id="KW-1185">Reference proteome</keyword>
<organism evidence="2 3">
    <name type="scientific">Anisodus tanguticus</name>
    <dbReference type="NCBI Taxonomy" id="243964"/>
    <lineage>
        <taxon>Eukaryota</taxon>
        <taxon>Viridiplantae</taxon>
        <taxon>Streptophyta</taxon>
        <taxon>Embryophyta</taxon>
        <taxon>Tracheophyta</taxon>
        <taxon>Spermatophyta</taxon>
        <taxon>Magnoliopsida</taxon>
        <taxon>eudicotyledons</taxon>
        <taxon>Gunneridae</taxon>
        <taxon>Pentapetalae</taxon>
        <taxon>asterids</taxon>
        <taxon>lamiids</taxon>
        <taxon>Solanales</taxon>
        <taxon>Solanaceae</taxon>
        <taxon>Solanoideae</taxon>
        <taxon>Hyoscyameae</taxon>
        <taxon>Anisodus</taxon>
    </lineage>
</organism>
<dbReference type="AlphaFoldDB" id="A0AAE1R1H4"/>
<dbReference type="InterPro" id="IPR030700">
    <property type="entry name" value="N-end_Aminoacyl_Trfase"/>
</dbReference>
<dbReference type="Proteomes" id="UP001291623">
    <property type="component" value="Unassembled WGS sequence"/>
</dbReference>
<feature type="region of interest" description="Disordered" evidence="1">
    <location>
        <begin position="80"/>
        <end position="103"/>
    </location>
</feature>
<evidence type="ECO:0000313" key="2">
    <source>
        <dbReference type="EMBL" id="KAK4343595.1"/>
    </source>
</evidence>
<reference evidence="2" key="1">
    <citation type="submission" date="2023-12" db="EMBL/GenBank/DDBJ databases">
        <title>Genome assembly of Anisodus tanguticus.</title>
        <authorList>
            <person name="Wang Y.-J."/>
        </authorList>
    </citation>
    <scope>NUCLEOTIDE SEQUENCE</scope>
    <source>
        <strain evidence="2">KB-2021</strain>
        <tissue evidence="2">Leaf</tissue>
    </source>
</reference>
<evidence type="ECO:0000313" key="3">
    <source>
        <dbReference type="Proteomes" id="UP001291623"/>
    </source>
</evidence>
<protein>
    <submittedName>
        <fullName evidence="2">Uncharacterized protein</fullName>
    </submittedName>
</protein>
<gene>
    <name evidence="2" type="ORF">RND71_036689</name>
</gene>
<sequence>MQYKAAYRPSELLCPLRYQWVSYDAARALLDRESYMVLSDFSTQNGESPSFLEKYEEQNAEHLQGSDDVTVDMDEEIVEFDSEDSDDELDLESSDIELSGIED</sequence>
<evidence type="ECO:0000256" key="1">
    <source>
        <dbReference type="SAM" id="MobiDB-lite"/>
    </source>
</evidence>
<dbReference type="GO" id="GO:0004057">
    <property type="term" value="F:arginyl-tRNA--protein transferase activity"/>
    <property type="evidence" value="ECO:0007669"/>
    <property type="project" value="TreeGrafter"/>
</dbReference>
<proteinExistence type="predicted"/>
<dbReference type="GO" id="GO:0005737">
    <property type="term" value="C:cytoplasm"/>
    <property type="evidence" value="ECO:0007669"/>
    <property type="project" value="TreeGrafter"/>
</dbReference>
<dbReference type="PANTHER" id="PTHR21367">
    <property type="entry name" value="ARGININE-TRNA-PROTEIN TRANSFERASE 1"/>
    <property type="match status" value="1"/>
</dbReference>